<reference evidence="2 4" key="3">
    <citation type="journal article" name="Genome Announc.">
        <title>Complete Genome Sequence of Pseudomonas balearica DSM 6083T.</title>
        <authorList>
            <person name="Bennasar-Figueras A."/>
            <person name="Salva-Serra F."/>
            <person name="Jaen-Luchoro D."/>
            <person name="Segui C."/>
            <person name="Aliaga F."/>
            <person name="Busquets A."/>
            <person name="Gomila M."/>
            <person name="Moore E.R."/>
            <person name="Lalucat J."/>
        </authorList>
    </citation>
    <scope>NUCLEOTIDE SEQUENCE [LARGE SCALE GENOMIC DNA]</scope>
    <source>
        <strain evidence="4">DSM 6083</strain>
        <strain evidence="2">DSM6083</strain>
    </source>
</reference>
<organism evidence="2 4">
    <name type="scientific">Stutzerimonas balearica DSM 6083</name>
    <dbReference type="NCBI Taxonomy" id="1123016"/>
    <lineage>
        <taxon>Bacteria</taxon>
        <taxon>Pseudomonadati</taxon>
        <taxon>Pseudomonadota</taxon>
        <taxon>Gammaproteobacteria</taxon>
        <taxon>Pseudomonadales</taxon>
        <taxon>Pseudomonadaceae</taxon>
        <taxon>Stutzerimonas</taxon>
    </lineage>
</organism>
<keyword evidence="1" id="KW-1133">Transmembrane helix</keyword>
<evidence type="ECO:0000313" key="5">
    <source>
        <dbReference type="Proteomes" id="UP000182276"/>
    </source>
</evidence>
<protein>
    <submittedName>
        <fullName evidence="2">Uncharacterized protein</fullName>
    </submittedName>
</protein>
<sequence length="66" mass="7314">MKQFKGFLQGTAVFLGSLALLFGAAFALNLERSWVYQLINAPLMLELSVLSALIVLLLWTGRQRSS</sequence>
<name>A0A8D4C3T5_9GAMM</name>
<dbReference type="EMBL" id="CP007511">
    <property type="protein sequence ID" value="AJE17407.1"/>
    <property type="molecule type" value="Genomic_DNA"/>
</dbReference>
<dbReference type="RefSeq" id="WP_041107835.1">
    <property type="nucleotide sequence ID" value="NZ_CP007511.1"/>
</dbReference>
<keyword evidence="1" id="KW-0472">Membrane</keyword>
<reference evidence="4" key="1">
    <citation type="submission" date="2014-03" db="EMBL/GenBank/DDBJ databases">
        <title>Complete genome of Pseudomonas balearica DSM 6083T, a sewage water isolate from an enrichment with 2-methylnaphthalene.</title>
        <authorList>
            <person name="Salva-Serra F."/>
            <person name="Jaen-Luchoro D."/>
            <person name="Busquets A."/>
            <person name="Pena A."/>
            <person name="Gomila M."/>
            <person name="Bosch R."/>
            <person name="Nogales B."/>
            <person name="Garcia-Valdes E."/>
            <person name="Lalucat J."/>
            <person name="Bennasar A."/>
        </authorList>
    </citation>
    <scope>NUCLEOTIDE SEQUENCE [LARGE SCALE GENOMIC DNA]</scope>
    <source>
        <strain evidence="4">DSM 6083</strain>
    </source>
</reference>
<dbReference type="KEGG" id="pbm:CL52_17340"/>
<gene>
    <name evidence="2" type="ORF">CL52_17340</name>
    <name evidence="3" type="ORF">SAMN05660875_108127</name>
</gene>
<evidence type="ECO:0000313" key="4">
    <source>
        <dbReference type="Proteomes" id="UP000031271"/>
    </source>
</evidence>
<reference evidence="3 5" key="2">
    <citation type="submission" date="2016-10" db="EMBL/GenBank/DDBJ databases">
        <authorList>
            <person name="Varghese N."/>
            <person name="Submissions S."/>
        </authorList>
    </citation>
    <scope>NUCLEOTIDE SEQUENCE [LARGE SCALE GENOMIC DNA]</scope>
    <source>
        <strain evidence="3 5">DSM 6083</strain>
    </source>
</reference>
<dbReference type="AlphaFoldDB" id="A0A8D4C3T5"/>
<keyword evidence="1" id="KW-0812">Transmembrane</keyword>
<dbReference type="Proteomes" id="UP000182276">
    <property type="component" value="Unassembled WGS sequence"/>
</dbReference>
<evidence type="ECO:0000313" key="3">
    <source>
        <dbReference type="EMBL" id="SDM74740.1"/>
    </source>
</evidence>
<dbReference type="EMBL" id="FNHO01000008">
    <property type="protein sequence ID" value="SDM74740.1"/>
    <property type="molecule type" value="Genomic_DNA"/>
</dbReference>
<evidence type="ECO:0000313" key="2">
    <source>
        <dbReference type="EMBL" id="AJE17407.1"/>
    </source>
</evidence>
<dbReference type="GeneID" id="77261646"/>
<accession>A0A8D4C3T5</accession>
<proteinExistence type="predicted"/>
<dbReference type="Proteomes" id="UP000031271">
    <property type="component" value="Chromosome"/>
</dbReference>
<feature type="transmembrane region" description="Helical" evidence="1">
    <location>
        <begin position="43"/>
        <end position="61"/>
    </location>
</feature>
<evidence type="ECO:0000256" key="1">
    <source>
        <dbReference type="SAM" id="Phobius"/>
    </source>
</evidence>
<keyword evidence="5" id="KW-1185">Reference proteome</keyword>